<evidence type="ECO:0000313" key="2">
    <source>
        <dbReference type="Proteomes" id="UP000515514"/>
    </source>
</evidence>
<accession>A0A7G8PTP4</accession>
<dbReference type="Pfam" id="PF20113">
    <property type="entry name" value="DUF6503"/>
    <property type="match status" value="1"/>
</dbReference>
<proteinExistence type="predicted"/>
<name>A0A7G8PTP4_9FLAO</name>
<dbReference type="Proteomes" id="UP000515514">
    <property type="component" value="Chromosome"/>
</dbReference>
<protein>
    <submittedName>
        <fullName evidence="1">Uncharacterized protein</fullName>
    </submittedName>
</protein>
<dbReference type="EMBL" id="CP052909">
    <property type="protein sequence ID" value="QNJ97710.1"/>
    <property type="molecule type" value="Genomic_DNA"/>
</dbReference>
<dbReference type="RefSeq" id="WP_186991828.1">
    <property type="nucleotide sequence ID" value="NZ_CP052909.1"/>
</dbReference>
<organism evidence="1 2">
    <name type="scientific">Constantimarinum furrinae</name>
    <dbReference type="NCBI Taxonomy" id="2562285"/>
    <lineage>
        <taxon>Bacteria</taxon>
        <taxon>Pseudomonadati</taxon>
        <taxon>Bacteroidota</taxon>
        <taxon>Flavobacteriia</taxon>
        <taxon>Flavobacteriales</taxon>
        <taxon>Flavobacteriaceae</taxon>
        <taxon>Altibacter/Constantimarinum group</taxon>
        <taxon>Constantimarinum</taxon>
    </lineage>
</organism>
<sequence length="238" mass="27731">MRTIFLGILIGILPCVTLAQEISGTELLAKAIAYHDPSDRWQKFDASFFVQLKTPNSPERMSEVTIDLPNEFFNLSVEKDSITTQYTLDKDDCSFTICSKGNVQPTASSSFKEKCDRARLYKNYYTYLYGLPMKLKDPGTQIDEKVIRKEFKGKEYLVLRVSYDEAVGKDVWFFYFNPKSYALEMYQFFKGDPEKEGKNTGEYILLSEEKIIQDIRMPKVRAWYYNKNDEYLGTDILK</sequence>
<gene>
    <name evidence="1" type="ORF">ALE3EI_1140</name>
</gene>
<keyword evidence="2" id="KW-1185">Reference proteome</keyword>
<dbReference type="InterPro" id="IPR045444">
    <property type="entry name" value="DUF6503"/>
</dbReference>
<reference evidence="1 2" key="1">
    <citation type="submission" date="2020-04" db="EMBL/GenBank/DDBJ databases">
        <title>Genome sequence of Altibacter aquimarinus strain ALE3EI.</title>
        <authorList>
            <person name="Oh H.-M."/>
            <person name="Jang D."/>
        </authorList>
    </citation>
    <scope>NUCLEOTIDE SEQUENCE [LARGE SCALE GENOMIC DNA]</scope>
    <source>
        <strain evidence="1 2">ALE3EI</strain>
    </source>
</reference>
<dbReference type="AlphaFoldDB" id="A0A7G8PTP4"/>
<evidence type="ECO:0000313" key="1">
    <source>
        <dbReference type="EMBL" id="QNJ97710.1"/>
    </source>
</evidence>
<dbReference type="KEGG" id="alti:ALE3EI_1140"/>